<evidence type="ECO:0000313" key="2">
    <source>
        <dbReference type="Proteomes" id="UP000250235"/>
    </source>
</evidence>
<dbReference type="Proteomes" id="UP000250235">
    <property type="component" value="Unassembled WGS sequence"/>
</dbReference>
<sequence>MTSSYLSINDFSTADVIISDGSVVAEYDHDVMMSTAADVIKSVEANDVRNLVSIAINSTVSRSVEYHYDTIDTSCWQISPFSILNHNSINQINHSTVPRSDFDQLETKLKLKPITVVSNVDHREKIIRILSFKTTAIDGNRVRMNSSNRGFTGKKIGNLRPRAENSKTGFRRTKRRNLAEKRLRSTAKLLSPARWTVSEGVALVSCENIQAGSDVKRRSIQMLERRSIQQLNQMLKTREVESDVEDKIS</sequence>
<accession>A0A2Z7DC56</accession>
<gene>
    <name evidence="1" type="ORF">F511_38058</name>
</gene>
<evidence type="ECO:0000313" key="1">
    <source>
        <dbReference type="EMBL" id="KZV56767.1"/>
    </source>
</evidence>
<keyword evidence="2" id="KW-1185">Reference proteome</keyword>
<name>A0A2Z7DC56_9LAMI</name>
<dbReference type="AlphaFoldDB" id="A0A2Z7DC56"/>
<proteinExistence type="predicted"/>
<reference evidence="1 2" key="1">
    <citation type="journal article" date="2015" name="Proc. Natl. Acad. Sci. U.S.A.">
        <title>The resurrection genome of Boea hygrometrica: A blueprint for survival of dehydration.</title>
        <authorList>
            <person name="Xiao L."/>
            <person name="Yang G."/>
            <person name="Zhang L."/>
            <person name="Yang X."/>
            <person name="Zhao S."/>
            <person name="Ji Z."/>
            <person name="Zhou Q."/>
            <person name="Hu M."/>
            <person name="Wang Y."/>
            <person name="Chen M."/>
            <person name="Xu Y."/>
            <person name="Jin H."/>
            <person name="Xiao X."/>
            <person name="Hu G."/>
            <person name="Bao F."/>
            <person name="Hu Y."/>
            <person name="Wan P."/>
            <person name="Li L."/>
            <person name="Deng X."/>
            <person name="Kuang T."/>
            <person name="Xiang C."/>
            <person name="Zhu J.K."/>
            <person name="Oliver M.J."/>
            <person name="He Y."/>
        </authorList>
    </citation>
    <scope>NUCLEOTIDE SEQUENCE [LARGE SCALE GENOMIC DNA]</scope>
    <source>
        <strain evidence="2">cv. XS01</strain>
    </source>
</reference>
<organism evidence="1 2">
    <name type="scientific">Dorcoceras hygrometricum</name>
    <dbReference type="NCBI Taxonomy" id="472368"/>
    <lineage>
        <taxon>Eukaryota</taxon>
        <taxon>Viridiplantae</taxon>
        <taxon>Streptophyta</taxon>
        <taxon>Embryophyta</taxon>
        <taxon>Tracheophyta</taxon>
        <taxon>Spermatophyta</taxon>
        <taxon>Magnoliopsida</taxon>
        <taxon>eudicotyledons</taxon>
        <taxon>Gunneridae</taxon>
        <taxon>Pentapetalae</taxon>
        <taxon>asterids</taxon>
        <taxon>lamiids</taxon>
        <taxon>Lamiales</taxon>
        <taxon>Gesneriaceae</taxon>
        <taxon>Didymocarpoideae</taxon>
        <taxon>Trichosporeae</taxon>
        <taxon>Loxocarpinae</taxon>
        <taxon>Dorcoceras</taxon>
    </lineage>
</organism>
<dbReference type="EMBL" id="KQ987804">
    <property type="protein sequence ID" value="KZV56767.1"/>
    <property type="molecule type" value="Genomic_DNA"/>
</dbReference>
<protein>
    <submittedName>
        <fullName evidence="1">Uncharacterized protein</fullName>
    </submittedName>
</protein>